<protein>
    <submittedName>
        <fullName evidence="2">Sigma factor RpoE regulatory protein RseC</fullName>
    </submittedName>
</protein>
<keyword evidence="1" id="KW-0472">Membrane</keyword>
<evidence type="ECO:0000313" key="3">
    <source>
        <dbReference type="Proteomes" id="UP000019276"/>
    </source>
</evidence>
<feature type="transmembrane region" description="Helical" evidence="1">
    <location>
        <begin position="80"/>
        <end position="100"/>
    </location>
</feature>
<comment type="caution">
    <text evidence="2">The sequence shown here is derived from an EMBL/GenBank/DDBJ whole genome shotgun (WGS) entry which is preliminary data.</text>
</comment>
<dbReference type="Pfam" id="PF04246">
    <property type="entry name" value="RseC_MucC"/>
    <property type="match status" value="1"/>
</dbReference>
<accession>W7QGE4</accession>
<dbReference type="eggNOG" id="COG3086">
    <property type="taxonomic scope" value="Bacteria"/>
</dbReference>
<dbReference type="STRING" id="1328313.DS2_02433"/>
<dbReference type="AlphaFoldDB" id="W7QGE4"/>
<evidence type="ECO:0000256" key="1">
    <source>
        <dbReference type="SAM" id="Phobius"/>
    </source>
</evidence>
<dbReference type="PIRSF" id="PIRSF004923">
    <property type="entry name" value="RseC"/>
    <property type="match status" value="1"/>
</dbReference>
<gene>
    <name evidence="2" type="ORF">DS2_02433</name>
</gene>
<dbReference type="EMBL" id="ARZY01000002">
    <property type="protein sequence ID" value="EWH12004.1"/>
    <property type="molecule type" value="Genomic_DNA"/>
</dbReference>
<keyword evidence="1" id="KW-1133">Transmembrane helix</keyword>
<dbReference type="RefSeq" id="WP_051479540.1">
    <property type="nucleotide sequence ID" value="NZ_ARZY01000002.1"/>
</dbReference>
<dbReference type="Proteomes" id="UP000019276">
    <property type="component" value="Unassembled WGS sequence"/>
</dbReference>
<dbReference type="PANTHER" id="PTHR35867:SF1">
    <property type="entry name" value="PROTEIN RSEC"/>
    <property type="match status" value="1"/>
</dbReference>
<keyword evidence="3" id="KW-1185">Reference proteome</keyword>
<proteinExistence type="predicted"/>
<keyword evidence="1" id="KW-0812">Transmembrane</keyword>
<feature type="transmembrane region" description="Helical" evidence="1">
    <location>
        <begin position="106"/>
        <end position="125"/>
    </location>
</feature>
<dbReference type="PANTHER" id="PTHR35867">
    <property type="entry name" value="PROTEIN RSEC"/>
    <property type="match status" value="1"/>
</dbReference>
<dbReference type="OrthoDB" id="9795854at2"/>
<evidence type="ECO:0000313" key="2">
    <source>
        <dbReference type="EMBL" id="EWH12004.1"/>
    </source>
</evidence>
<name>W7QGE4_9ALTE</name>
<dbReference type="InterPro" id="IPR026268">
    <property type="entry name" value="RseC"/>
</dbReference>
<organism evidence="2 3">
    <name type="scientific">Catenovulum agarivorans DS-2</name>
    <dbReference type="NCBI Taxonomy" id="1328313"/>
    <lineage>
        <taxon>Bacteria</taxon>
        <taxon>Pseudomonadati</taxon>
        <taxon>Pseudomonadota</taxon>
        <taxon>Gammaproteobacteria</taxon>
        <taxon>Alteromonadales</taxon>
        <taxon>Alteromonadaceae</taxon>
        <taxon>Catenovulum</taxon>
    </lineage>
</organism>
<reference evidence="2 3" key="1">
    <citation type="journal article" date="2014" name="Genome Announc.">
        <title>Draft Genome Sequence of the Agar-Degrading Bacterium Catenovulum sp. Strain DS-2, Isolated from Intestines of Haliotis diversicolor.</title>
        <authorList>
            <person name="Shan D."/>
            <person name="Li X."/>
            <person name="Gu Z."/>
            <person name="Wei G."/>
            <person name="Gao Z."/>
            <person name="Shao Z."/>
        </authorList>
    </citation>
    <scope>NUCLEOTIDE SEQUENCE [LARGE SCALE GENOMIC DNA]</scope>
    <source>
        <strain evidence="2 3">DS-2</strain>
    </source>
</reference>
<sequence>MMYEKAVVAQRYNQQLIWVESQVKTTCGTCQHNKNCGTGVLASMMAKKTNRVLVECVEHVEVGQEVTVAIPEHNLLAASWLLYGLPLISFMLTLMVAQLFNWHELLVLLASSTVMAIAFSSVKGLQKRFKSTQILPHVVQSVGGIQYQCSDN</sequence>
<dbReference type="InterPro" id="IPR007359">
    <property type="entry name" value="SigmaE_reg_RseC_MucC"/>
</dbReference>